<dbReference type="InterPro" id="IPR011545">
    <property type="entry name" value="DEAD/DEAH_box_helicase_dom"/>
</dbReference>
<dbReference type="Gene3D" id="1.10.10.10">
    <property type="entry name" value="Winged helix-like DNA-binding domain superfamily/Winged helix DNA-binding domain"/>
    <property type="match status" value="1"/>
</dbReference>
<dbReference type="InterPro" id="IPR001650">
    <property type="entry name" value="Helicase_C-like"/>
</dbReference>
<feature type="region of interest" description="Disordered" evidence="5">
    <location>
        <begin position="1674"/>
        <end position="1749"/>
    </location>
</feature>
<dbReference type="GO" id="GO:0004386">
    <property type="term" value="F:helicase activity"/>
    <property type="evidence" value="ECO:0007669"/>
    <property type="project" value="UniProtKB-KW"/>
</dbReference>
<organism evidence="8 9">
    <name type="scientific">Papiliotrema laurentii</name>
    <name type="common">Cryptococcus laurentii</name>
    <dbReference type="NCBI Taxonomy" id="5418"/>
    <lineage>
        <taxon>Eukaryota</taxon>
        <taxon>Fungi</taxon>
        <taxon>Dikarya</taxon>
        <taxon>Basidiomycota</taxon>
        <taxon>Agaricomycotina</taxon>
        <taxon>Tremellomycetes</taxon>
        <taxon>Tremellales</taxon>
        <taxon>Rhynchogastremaceae</taxon>
        <taxon>Papiliotrema</taxon>
    </lineage>
</organism>
<sequence>MSISGHLDTLFERDRAEATSPADLDAWNALINEYEAGPSQARVDDHVSLQPQYLVTSPWPSLLDDYPLAGPSKPRCLSYPPTPQLAKDEVSAGSASTSNGRALAARLRTQLPVASSLESLSSLLASSRSNEDIQLELVEILGFEGAGLQLVEELLRPGNRAAVLEELGDTSGDGHKRGQHGRLANGNGYLPSARLSVTASKGREKKQKIDITGIIGSNEDIERRIQEQLERPKAMFSEDGPRIVEEEVLPNVFTSTGKAPKSLSHGGRFALPEGTSRQIFDNFEEVVIPPSRPVPPKRTEKPVKISDLPPLAKGCFPSYVTLNRMQSIVQPTAMNTNENMLICAPTGAGKTDVAIMSIIRVLTQYVQPGPSTHPSGFNVNRDAFKVIYVAPMKALAAEITRKFGKRLAWLGIRVRELTGDMQLTRQEINETQIIVTTPEKWDVVTRKPTGEGELASKVRLLIIDEVHLLNEERGAVIETIVARTLRQVESSQSLIRIVGLSATLPNYRDVSDFLRVNPYQGLFFFDASFRPVPLEQHFIGVAGKPRSQAAIRNMDQTVFDKVSELVQEGHQVMVFVHARKETVKSAQRLLEMAKDEGMTSFFENREHPKFDFYRRDISTSRNKEMKELFDAGFGIHHAGMLRSDRNMMERMFEDNAIKVLCCTSTLAWGVNLPAHAVVIKGTQVYDSGKGSFVDLSVLDVLQIFGRAGRPGYETSGVGYICTTQDKLEHYLYSIMAQHPIESKFIPGMVDSLNAEISLGTIANVPEAIQWLGYTYLFVRMRREPFIYGMPHDEPRDDPQLGNKRNALIVQSARQLSAAKMIRFDEISHSFQISDLGRIAAKYYLRYQTIEVFNTMFNAHMKNADLFAMLSQATEFEQIQIRENEIPELTAILESDHCPMEVKGGVSNKHGKVNILLQAHISKVYLEDFALVSDAAYVAQNAARIIRALLEIALSRNWANNAMLLIDLSKAIEQRMWPYEHPLAQISHLQKETLYNLRQWADDTEIADLRNSDAKDIGDLIHMNEKHGQAIRDAALSFPTVSVDYALRPLSHDLLEVCVHVQPQFVWNNKISGGSEPFYVWIQDEEGINILQWRSVLLRPESTSFDIEFTIPIGDTIPGSYSIVSVSDRWLGSDNSQQVPLDSLIMPPQPENHTQLLDIPFLQISCFDDPALEQTYQPYISTLNSLQSHAFWSAYHTQKSLLLSAPVASGKSFIGEVAIWHAFKHDPNAVILVFVPRRRNVAETAARIRDITPRVKNITVRALNSPSDFEGFAAANRIIAVTTPALFLQVDNAVQSRGLQKTSLLVLEDLHLLDELYELAVTRILSYTRPARTRLVGITSSLNDPSDLGDWLGVDPSWRYTFYPRDRGNPIIVSVKTFTLSHSATLLKAMVKPAYDIVKSSTTGTIVFVPSRAACKTVAKDMVTQSGTEMDLNGFLSASREDVEPLLTRLRDEGLYEPLLHGIGYIVPNSAPTDLALVLELFASGILRTLIVPRESCWTLPVRGSTVVLMGAQYVQMTGTDRAERRVVSYSRTELVKMQGFAVPSASHLASGGRMFVMCQAEQGMTISRVLNDGLPLESSFPALLRRQSSSAAVSALERMLKYRPPPPPPQINRRRVPDLRKRDLMDLIGWTYFAKRASSNPTYYDIHRGQEAETTSRLIDQWVRGGGEEFAPVPSVRERPPKSTTGNGKVKGGEAEHGTAVVAKGEAAASEEGVEREGGDGVDDWAGGGEKADVGSWGAATPAAGDLEG</sequence>
<dbReference type="Proteomes" id="UP001182556">
    <property type="component" value="Unassembled WGS sequence"/>
</dbReference>
<evidence type="ECO:0000256" key="5">
    <source>
        <dbReference type="SAM" id="MobiDB-lite"/>
    </source>
</evidence>
<dbReference type="InterPro" id="IPR035892">
    <property type="entry name" value="C2_domain_sf"/>
</dbReference>
<feature type="domain" description="Helicase ATP-binding" evidence="6">
    <location>
        <begin position="331"/>
        <end position="522"/>
    </location>
</feature>
<evidence type="ECO:0000256" key="3">
    <source>
        <dbReference type="ARBA" id="ARBA00022806"/>
    </source>
</evidence>
<reference evidence="8" key="1">
    <citation type="submission" date="2023-02" db="EMBL/GenBank/DDBJ databases">
        <title>Identification and recombinant expression of a fungal hydrolase from Papiliotrema laurentii that hydrolyzes apple cutin and clears colloidal polyester polyurethane.</title>
        <authorList>
            <consortium name="DOE Joint Genome Institute"/>
            <person name="Roman V.A."/>
            <person name="Bojanowski C."/>
            <person name="Crable B.R."/>
            <person name="Wagner D.N."/>
            <person name="Hung C.S."/>
            <person name="Nadeau L.J."/>
            <person name="Schratz L."/>
            <person name="Haridas S."/>
            <person name="Pangilinan J."/>
            <person name="Lipzen A."/>
            <person name="Na H."/>
            <person name="Yan M."/>
            <person name="Ng V."/>
            <person name="Grigoriev I.V."/>
            <person name="Spatafora J.W."/>
            <person name="Barlow D."/>
            <person name="Biffinger J."/>
            <person name="Kelley-Loughnane N."/>
            <person name="Varaljay V.A."/>
            <person name="Crookes-Goodson W.J."/>
        </authorList>
    </citation>
    <scope>NUCLEOTIDE SEQUENCE</scope>
    <source>
        <strain evidence="8">5307AH</strain>
    </source>
</reference>
<dbReference type="InterPro" id="IPR014001">
    <property type="entry name" value="Helicase_ATP-bd"/>
</dbReference>
<dbReference type="SUPFAM" id="SSF52540">
    <property type="entry name" value="P-loop containing nucleoside triphosphate hydrolases"/>
    <property type="match status" value="4"/>
</dbReference>
<comment type="caution">
    <text evidence="8">The sequence shown here is derived from an EMBL/GenBank/DDBJ whole genome shotgun (WGS) entry which is preliminary data.</text>
</comment>
<dbReference type="PROSITE" id="PS51194">
    <property type="entry name" value="HELICASE_CTER"/>
    <property type="match status" value="1"/>
</dbReference>
<feature type="domain" description="Helicase C-terminal" evidence="7">
    <location>
        <begin position="553"/>
        <end position="756"/>
    </location>
</feature>
<dbReference type="InterPro" id="IPR027417">
    <property type="entry name" value="P-loop_NTPase"/>
</dbReference>
<dbReference type="InterPro" id="IPR036388">
    <property type="entry name" value="WH-like_DNA-bd_sf"/>
</dbReference>
<dbReference type="FunFam" id="1.10.10.10:FF:000024">
    <property type="entry name" value="U5 small nuclear ribonucleoprotein helicase"/>
    <property type="match status" value="1"/>
</dbReference>
<dbReference type="Gene3D" id="1.10.3380.10">
    <property type="entry name" value="Sec63 N-terminal domain-like domain"/>
    <property type="match status" value="1"/>
</dbReference>
<dbReference type="Pfam" id="PF00270">
    <property type="entry name" value="DEAD"/>
    <property type="match status" value="2"/>
</dbReference>
<dbReference type="Pfam" id="PF02889">
    <property type="entry name" value="Sec63"/>
    <property type="match status" value="1"/>
</dbReference>
<dbReference type="Gene3D" id="2.60.40.150">
    <property type="entry name" value="C2 domain"/>
    <property type="match status" value="1"/>
</dbReference>
<evidence type="ECO:0000256" key="4">
    <source>
        <dbReference type="ARBA" id="ARBA00022840"/>
    </source>
</evidence>
<dbReference type="CDD" id="cd18020">
    <property type="entry name" value="DEXHc_ASCC3_1"/>
    <property type="match status" value="1"/>
</dbReference>
<feature type="region of interest" description="Disordered" evidence="5">
    <location>
        <begin position="168"/>
        <end position="188"/>
    </location>
</feature>
<gene>
    <name evidence="8" type="ORF">DB88DRAFT_542196</name>
</gene>
<dbReference type="Gene3D" id="3.40.50.300">
    <property type="entry name" value="P-loop containing nucleotide triphosphate hydrolases"/>
    <property type="match status" value="4"/>
</dbReference>
<evidence type="ECO:0000259" key="6">
    <source>
        <dbReference type="PROSITE" id="PS51192"/>
    </source>
</evidence>
<evidence type="ECO:0000256" key="2">
    <source>
        <dbReference type="ARBA" id="ARBA00022801"/>
    </source>
</evidence>
<dbReference type="InterPro" id="IPR004179">
    <property type="entry name" value="Sec63-dom"/>
</dbReference>
<dbReference type="SMART" id="SM00487">
    <property type="entry name" value="DEXDc"/>
    <property type="match status" value="2"/>
</dbReference>
<dbReference type="FunFam" id="3.40.50.300:FF:000062">
    <property type="entry name" value="U5 small nuclear ribonucleoprotein helicase"/>
    <property type="match status" value="1"/>
</dbReference>
<keyword evidence="1" id="KW-0547">Nucleotide-binding</keyword>
<dbReference type="PANTHER" id="PTHR47961">
    <property type="entry name" value="DNA POLYMERASE THETA, PUTATIVE (AFU_ORTHOLOGUE AFUA_1G05260)-RELATED"/>
    <property type="match status" value="1"/>
</dbReference>
<evidence type="ECO:0000256" key="1">
    <source>
        <dbReference type="ARBA" id="ARBA00022741"/>
    </source>
</evidence>
<dbReference type="PROSITE" id="PS51192">
    <property type="entry name" value="HELICASE_ATP_BIND_1"/>
    <property type="match status" value="2"/>
</dbReference>
<dbReference type="SMART" id="SM00973">
    <property type="entry name" value="Sec63"/>
    <property type="match status" value="1"/>
</dbReference>
<dbReference type="GO" id="GO:0005524">
    <property type="term" value="F:ATP binding"/>
    <property type="evidence" value="ECO:0007669"/>
    <property type="project" value="UniProtKB-KW"/>
</dbReference>
<evidence type="ECO:0000259" key="7">
    <source>
        <dbReference type="PROSITE" id="PS51194"/>
    </source>
</evidence>
<dbReference type="FunFam" id="3.40.50.300:FF:000102">
    <property type="entry name" value="RNA helicase, activating signal cointegrator 1"/>
    <property type="match status" value="1"/>
</dbReference>
<dbReference type="InterPro" id="IPR057842">
    <property type="entry name" value="WH_MER3"/>
</dbReference>
<dbReference type="SUPFAM" id="SSF158702">
    <property type="entry name" value="Sec63 N-terminal domain-like"/>
    <property type="match status" value="1"/>
</dbReference>
<dbReference type="SMART" id="SM00490">
    <property type="entry name" value="HELICc"/>
    <property type="match status" value="1"/>
</dbReference>
<dbReference type="GO" id="GO:0016787">
    <property type="term" value="F:hydrolase activity"/>
    <property type="evidence" value="ECO:0007669"/>
    <property type="project" value="UniProtKB-KW"/>
</dbReference>
<dbReference type="PANTHER" id="PTHR47961:SF13">
    <property type="entry name" value="ACTIVATING SIGNAL COINTEGRATOR 1 COMPLEX SUBUNIT 3"/>
    <property type="match status" value="1"/>
</dbReference>
<dbReference type="Pfam" id="PF00271">
    <property type="entry name" value="Helicase_C"/>
    <property type="match status" value="1"/>
</dbReference>
<keyword evidence="2" id="KW-0378">Hydrolase</keyword>
<dbReference type="InterPro" id="IPR050474">
    <property type="entry name" value="Hel308_SKI2-like"/>
</dbReference>
<name>A0AAD9CUD1_PAPLA</name>
<feature type="domain" description="Helicase ATP-binding" evidence="6">
    <location>
        <begin position="1191"/>
        <end position="1359"/>
    </location>
</feature>
<dbReference type="Pfam" id="PF23445">
    <property type="entry name" value="WHD_SNRNP200"/>
    <property type="match status" value="1"/>
</dbReference>
<keyword evidence="4" id="KW-0067">ATP-binding</keyword>
<keyword evidence="9" id="KW-1185">Reference proteome</keyword>
<protein>
    <submittedName>
        <fullName evidence="8">RNA helicase</fullName>
    </submittedName>
</protein>
<keyword evidence="3 8" id="KW-0347">Helicase</keyword>
<accession>A0AAD9CUD1</accession>
<evidence type="ECO:0000313" key="9">
    <source>
        <dbReference type="Proteomes" id="UP001182556"/>
    </source>
</evidence>
<dbReference type="CDD" id="cd18795">
    <property type="entry name" value="SF2_C_Ski2"/>
    <property type="match status" value="1"/>
</dbReference>
<proteinExistence type="predicted"/>
<dbReference type="EMBL" id="JAODAN010000009">
    <property type="protein sequence ID" value="KAK1922204.1"/>
    <property type="molecule type" value="Genomic_DNA"/>
</dbReference>
<evidence type="ECO:0000313" key="8">
    <source>
        <dbReference type="EMBL" id="KAK1922204.1"/>
    </source>
</evidence>
<dbReference type="FunFam" id="1.10.3380.10:FF:000001">
    <property type="entry name" value="U5 small nuclear ribonucleoprotein helicase"/>
    <property type="match status" value="1"/>
</dbReference>
<dbReference type="GO" id="GO:0003676">
    <property type="term" value="F:nucleic acid binding"/>
    <property type="evidence" value="ECO:0007669"/>
    <property type="project" value="InterPro"/>
</dbReference>